<evidence type="ECO:0000256" key="3">
    <source>
        <dbReference type="ARBA" id="ARBA00022801"/>
    </source>
</evidence>
<keyword evidence="2 9" id="KW-0812">Transmembrane</keyword>
<feature type="region of interest" description="Disordered" evidence="8">
    <location>
        <begin position="319"/>
        <end position="380"/>
    </location>
</feature>
<dbReference type="Proteomes" id="UP000054558">
    <property type="component" value="Unassembled WGS sequence"/>
</dbReference>
<dbReference type="InterPro" id="IPR036938">
    <property type="entry name" value="PAP2/HPO_sf"/>
</dbReference>
<evidence type="ECO:0000259" key="10">
    <source>
        <dbReference type="SMART" id="SM00014"/>
    </source>
</evidence>
<gene>
    <name evidence="11" type="ORF">KFL_000630290</name>
</gene>
<evidence type="ECO:0000256" key="4">
    <source>
        <dbReference type="ARBA" id="ARBA00022824"/>
    </source>
</evidence>
<evidence type="ECO:0000313" key="12">
    <source>
        <dbReference type="Proteomes" id="UP000054558"/>
    </source>
</evidence>
<evidence type="ECO:0000256" key="1">
    <source>
        <dbReference type="ARBA" id="ARBA00004477"/>
    </source>
</evidence>
<keyword evidence="12" id="KW-1185">Reference proteome</keyword>
<feature type="transmembrane region" description="Helical" evidence="9">
    <location>
        <begin position="30"/>
        <end position="51"/>
    </location>
</feature>
<dbReference type="STRING" id="105231.A0A1Y1HWC6"/>
<dbReference type="InterPro" id="IPR000326">
    <property type="entry name" value="PAP2/HPO"/>
</dbReference>
<evidence type="ECO:0000256" key="7">
    <source>
        <dbReference type="ARBA" id="ARBA00038324"/>
    </source>
</evidence>
<keyword evidence="5 9" id="KW-1133">Transmembrane helix</keyword>
<dbReference type="Gene3D" id="1.20.144.10">
    <property type="entry name" value="Phosphatidic acid phosphatase type 2/haloperoxidase"/>
    <property type="match status" value="1"/>
</dbReference>
<keyword evidence="6 9" id="KW-0472">Membrane</keyword>
<evidence type="ECO:0000256" key="6">
    <source>
        <dbReference type="ARBA" id="ARBA00023136"/>
    </source>
</evidence>
<dbReference type="SUPFAM" id="SSF48317">
    <property type="entry name" value="Acid phosphatase/Vanadium-dependent haloperoxidase"/>
    <property type="match status" value="1"/>
</dbReference>
<evidence type="ECO:0000256" key="9">
    <source>
        <dbReference type="SAM" id="Phobius"/>
    </source>
</evidence>
<comment type="similarity">
    <text evidence="7">Belongs to the type 2 lipid phosphate phosphatase family.</text>
</comment>
<dbReference type="SMART" id="SM00014">
    <property type="entry name" value="acidPPc"/>
    <property type="match status" value="1"/>
</dbReference>
<comment type="subcellular location">
    <subcellularLocation>
        <location evidence="1">Endoplasmic reticulum membrane</location>
        <topology evidence="1">Multi-pass membrane protein</topology>
    </subcellularLocation>
</comment>
<evidence type="ECO:0000256" key="5">
    <source>
        <dbReference type="ARBA" id="ARBA00022989"/>
    </source>
</evidence>
<dbReference type="PANTHER" id="PTHR14969:SF28">
    <property type="entry name" value="DIHYDROSPHINGOSINE 1-PHOSPHATE PHOSPHATASE LCB3-RELATED"/>
    <property type="match status" value="1"/>
</dbReference>
<feature type="transmembrane region" description="Helical" evidence="9">
    <location>
        <begin position="167"/>
        <end position="184"/>
    </location>
</feature>
<dbReference type="PANTHER" id="PTHR14969">
    <property type="entry name" value="SPHINGOSINE-1-PHOSPHATE PHOSPHOHYDROLASE"/>
    <property type="match status" value="1"/>
</dbReference>
<sequence>MRPWTVKWVKQGLWVVLGAQKIQHPLLSQLISFCSLCVSIEFYATFLPLLFWANYSYLARQLALLMAVCLYIGNALKDVVCAPRPPSPPVVRIRNNDNDKTNAQEYGLPSTHTINTLALLGYIVHYFVQEGQIEITSLWGAVGGVLLLGLFIMYGRLYQGMHSPVDMYVGAIIAAVALVLWCQVDRFVDSWVTGGTNVISFQIVLAVLFNCLYPVPETPTPSYDYHVSFNGVALGVIVGVHRTFAQFHNGLAAPLPIFTRPGAIAIAKRLLIGLPAILFAKEGSKAFLKATLPAVTRALGIPIRGCSALPVDKESPTRVAEFPSLPASPSNTSSLHKRQPWGQEADRGLGWPQTNGANSERKQTSEASWDSTAKLGQEKDSKHWVEDEGFNLDTTIRLISYASVAWTVTEGMPYVFQFLSL</sequence>
<protein>
    <submittedName>
        <fullName evidence="11">Long Chain Base 1-Phosphate Phosphatase</fullName>
    </submittedName>
</protein>
<proteinExistence type="inferred from homology"/>
<evidence type="ECO:0000313" key="11">
    <source>
        <dbReference type="EMBL" id="GAQ80827.1"/>
    </source>
</evidence>
<keyword evidence="4" id="KW-0256">Endoplasmic reticulum</keyword>
<dbReference type="AlphaFoldDB" id="A0A1Y1HWC6"/>
<feature type="transmembrane region" description="Helical" evidence="9">
    <location>
        <begin position="135"/>
        <end position="155"/>
    </location>
</feature>
<dbReference type="Pfam" id="PF01569">
    <property type="entry name" value="PAP2"/>
    <property type="match status" value="1"/>
</dbReference>
<feature type="domain" description="Phosphatidic acid phosphatase type 2/haloperoxidase" evidence="10">
    <location>
        <begin position="59"/>
        <end position="182"/>
    </location>
</feature>
<name>A0A1Y1HWC6_KLENI</name>
<evidence type="ECO:0000256" key="8">
    <source>
        <dbReference type="SAM" id="MobiDB-lite"/>
    </source>
</evidence>
<dbReference type="OrthoDB" id="301434at2759"/>
<dbReference type="GO" id="GO:0046839">
    <property type="term" value="P:phospholipid dephosphorylation"/>
    <property type="evidence" value="ECO:0000318"/>
    <property type="project" value="GO_Central"/>
</dbReference>
<accession>A0A1Y1HWC6</accession>
<evidence type="ECO:0000256" key="2">
    <source>
        <dbReference type="ARBA" id="ARBA00022692"/>
    </source>
</evidence>
<dbReference type="OMA" id="GRWEYPY"/>
<dbReference type="EMBL" id="DF237012">
    <property type="protein sequence ID" value="GAQ80827.1"/>
    <property type="molecule type" value="Genomic_DNA"/>
</dbReference>
<organism evidence="11 12">
    <name type="scientific">Klebsormidium nitens</name>
    <name type="common">Green alga</name>
    <name type="synonym">Ulothrix nitens</name>
    <dbReference type="NCBI Taxonomy" id="105231"/>
    <lineage>
        <taxon>Eukaryota</taxon>
        <taxon>Viridiplantae</taxon>
        <taxon>Streptophyta</taxon>
        <taxon>Klebsormidiophyceae</taxon>
        <taxon>Klebsormidiales</taxon>
        <taxon>Klebsormidiaceae</taxon>
        <taxon>Klebsormidium</taxon>
    </lineage>
</organism>
<reference evidence="11 12" key="1">
    <citation type="journal article" date="2014" name="Nat. Commun.">
        <title>Klebsormidium flaccidum genome reveals primary factors for plant terrestrial adaptation.</title>
        <authorList>
            <person name="Hori K."/>
            <person name="Maruyama F."/>
            <person name="Fujisawa T."/>
            <person name="Togashi T."/>
            <person name="Yamamoto N."/>
            <person name="Seo M."/>
            <person name="Sato S."/>
            <person name="Yamada T."/>
            <person name="Mori H."/>
            <person name="Tajima N."/>
            <person name="Moriyama T."/>
            <person name="Ikeuchi M."/>
            <person name="Watanabe M."/>
            <person name="Wada H."/>
            <person name="Kobayashi K."/>
            <person name="Saito M."/>
            <person name="Masuda T."/>
            <person name="Sasaki-Sekimoto Y."/>
            <person name="Mashiguchi K."/>
            <person name="Awai K."/>
            <person name="Shimojima M."/>
            <person name="Masuda S."/>
            <person name="Iwai M."/>
            <person name="Nobusawa T."/>
            <person name="Narise T."/>
            <person name="Kondo S."/>
            <person name="Saito H."/>
            <person name="Sato R."/>
            <person name="Murakawa M."/>
            <person name="Ihara Y."/>
            <person name="Oshima-Yamada Y."/>
            <person name="Ohtaka K."/>
            <person name="Satoh M."/>
            <person name="Sonobe K."/>
            <person name="Ishii M."/>
            <person name="Ohtani R."/>
            <person name="Kanamori-Sato M."/>
            <person name="Honoki R."/>
            <person name="Miyazaki D."/>
            <person name="Mochizuki H."/>
            <person name="Umetsu J."/>
            <person name="Higashi K."/>
            <person name="Shibata D."/>
            <person name="Kamiya Y."/>
            <person name="Sato N."/>
            <person name="Nakamura Y."/>
            <person name="Tabata S."/>
            <person name="Ida S."/>
            <person name="Kurokawa K."/>
            <person name="Ohta H."/>
        </authorList>
    </citation>
    <scope>NUCLEOTIDE SEQUENCE [LARGE SCALE GENOMIC DNA]</scope>
    <source>
        <strain evidence="11 12">NIES-2285</strain>
    </source>
</reference>
<dbReference type="GO" id="GO:0042392">
    <property type="term" value="F:sphingosine-1-phosphate phosphatase activity"/>
    <property type="evidence" value="ECO:0000318"/>
    <property type="project" value="GO_Central"/>
</dbReference>
<keyword evidence="3" id="KW-0378">Hydrolase</keyword>
<dbReference type="GO" id="GO:0005789">
    <property type="term" value="C:endoplasmic reticulum membrane"/>
    <property type="evidence" value="ECO:0000318"/>
    <property type="project" value="GO_Central"/>
</dbReference>
<feature type="transmembrane region" description="Helical" evidence="9">
    <location>
        <begin position="196"/>
        <end position="215"/>
    </location>
</feature>